<dbReference type="Gene3D" id="1.10.287.950">
    <property type="entry name" value="Methyl-accepting chemotaxis protein"/>
    <property type="match status" value="1"/>
</dbReference>
<dbReference type="GO" id="GO:0006935">
    <property type="term" value="P:chemotaxis"/>
    <property type="evidence" value="ECO:0007669"/>
    <property type="project" value="UniProtKB-KW"/>
</dbReference>
<dbReference type="EMBL" id="CP013970">
    <property type="protein sequence ID" value="AXF75777.1"/>
    <property type="molecule type" value="Genomic_DNA"/>
</dbReference>
<dbReference type="GO" id="GO:0004888">
    <property type="term" value="F:transmembrane signaling receptor activity"/>
    <property type="evidence" value="ECO:0007669"/>
    <property type="project" value="InterPro"/>
</dbReference>
<dbReference type="Proteomes" id="UP000264980">
    <property type="component" value="Chromosome"/>
</dbReference>
<dbReference type="PROSITE" id="PS50111">
    <property type="entry name" value="CHEMOTAXIS_TRANSDUC_2"/>
    <property type="match status" value="1"/>
</dbReference>
<keyword evidence="7" id="KW-0812">Transmembrane</keyword>
<dbReference type="Pfam" id="PF12729">
    <property type="entry name" value="4HB_MCP_1"/>
    <property type="match status" value="1"/>
</dbReference>
<evidence type="ECO:0000256" key="6">
    <source>
        <dbReference type="PROSITE-ProRule" id="PRU00284"/>
    </source>
</evidence>
<evidence type="ECO:0000256" key="4">
    <source>
        <dbReference type="ARBA" id="ARBA00023224"/>
    </source>
</evidence>
<feature type="domain" description="Methyl-accepting transducer" evidence="8">
    <location>
        <begin position="269"/>
        <end position="498"/>
    </location>
</feature>
<dbReference type="InterPro" id="IPR051310">
    <property type="entry name" value="MCP_chemotaxis"/>
</dbReference>
<keyword evidence="4 6" id="KW-0807">Transducer</keyword>
<name>A0A345CQR0_9GAMM</name>
<comment type="similarity">
    <text evidence="5">Belongs to the methyl-accepting chemotaxis (MCP) protein family.</text>
</comment>
<dbReference type="Pfam" id="PF00015">
    <property type="entry name" value="MCPsignal"/>
    <property type="match status" value="1"/>
</dbReference>
<proteinExistence type="inferred from homology"/>
<feature type="transmembrane region" description="Helical" evidence="7">
    <location>
        <begin position="187"/>
        <end position="208"/>
    </location>
</feature>
<dbReference type="InterPro" id="IPR004090">
    <property type="entry name" value="Chemotax_Me-accpt_rcpt"/>
</dbReference>
<keyword evidence="2" id="KW-0488">Methylation</keyword>
<dbReference type="InterPro" id="IPR024478">
    <property type="entry name" value="HlyB_4HB_MCP"/>
</dbReference>
<evidence type="ECO:0000313" key="10">
    <source>
        <dbReference type="Proteomes" id="UP000264980"/>
    </source>
</evidence>
<dbReference type="PRINTS" id="PR00260">
    <property type="entry name" value="CHEMTRNSDUCR"/>
</dbReference>
<evidence type="ECO:0000259" key="8">
    <source>
        <dbReference type="PROSITE" id="PS50111"/>
    </source>
</evidence>
<dbReference type="GO" id="GO:0005886">
    <property type="term" value="C:plasma membrane"/>
    <property type="evidence" value="ECO:0007669"/>
    <property type="project" value="TreeGrafter"/>
</dbReference>
<dbReference type="GO" id="GO:0007165">
    <property type="term" value="P:signal transduction"/>
    <property type="evidence" value="ECO:0007669"/>
    <property type="project" value="UniProtKB-KW"/>
</dbReference>
<dbReference type="PANTHER" id="PTHR43531:SF14">
    <property type="entry name" value="METHYL-ACCEPTING CHEMOTAXIS PROTEIN I-RELATED"/>
    <property type="match status" value="1"/>
</dbReference>
<reference evidence="9 10" key="1">
    <citation type="submission" date="2016-01" db="EMBL/GenBank/DDBJ databases">
        <authorList>
            <person name="Oliw E.H."/>
        </authorList>
    </citation>
    <scope>NUCLEOTIDE SEQUENCE [LARGE SCALE GENOMIC DNA]</scope>
    <source>
        <strain evidence="9 10">MDcuke</strain>
    </source>
</reference>
<dbReference type="CDD" id="cd11386">
    <property type="entry name" value="MCP_signal"/>
    <property type="match status" value="1"/>
</dbReference>
<dbReference type="FunFam" id="1.10.287.950:FF:000001">
    <property type="entry name" value="Methyl-accepting chemotaxis sensory transducer"/>
    <property type="match status" value="1"/>
</dbReference>
<dbReference type="PANTHER" id="PTHR43531">
    <property type="entry name" value="PROTEIN ICFG"/>
    <property type="match status" value="1"/>
</dbReference>
<accession>A0A345CQR0</accession>
<evidence type="ECO:0000256" key="5">
    <source>
        <dbReference type="ARBA" id="ARBA00029447"/>
    </source>
</evidence>
<comment type="subcellular location">
    <subcellularLocation>
        <location evidence="1">Membrane</location>
    </subcellularLocation>
</comment>
<gene>
    <name evidence="9" type="ORF">AV903_06175</name>
</gene>
<keyword evidence="7" id="KW-0472">Membrane</keyword>
<evidence type="ECO:0000256" key="3">
    <source>
        <dbReference type="ARBA" id="ARBA00022500"/>
    </source>
</evidence>
<evidence type="ECO:0000256" key="7">
    <source>
        <dbReference type="SAM" id="Phobius"/>
    </source>
</evidence>
<evidence type="ECO:0000256" key="1">
    <source>
        <dbReference type="ARBA" id="ARBA00004370"/>
    </source>
</evidence>
<dbReference type="RefSeq" id="WP_233480713.1">
    <property type="nucleotide sequence ID" value="NZ_CP013970.1"/>
</dbReference>
<dbReference type="SMART" id="SM00283">
    <property type="entry name" value="MA"/>
    <property type="match status" value="1"/>
</dbReference>
<sequence>MKKWSVKKKLIVMISTIILFFVLLAVFLLSRLSAATAELQILYEKDYNAASIIGQVDGLLTRIDINTLRMIAIGDPASIAIWKKQNTDNFTGVENLLIELKPIVDSSMRSSYDSLISSYAMMRKGMEHQVVSIEKGDLAGARAINKEEVKPYADTTFHELVTLKTSQDKLASEKVSNQKNTAAATKMISFVTVALVAMVSIMLGGLLLRSLLQQLGGEPLEAMREVNLMAKGDLSHHIELKYQNQMSLLAQLKDMQSSLSALVTNVRSNAENLATASMQISQGNQDLSQRTEEQASALQQTSATMEELGVTVNNNAENARQANYLASGASELATKGGQIVDRVIATMKGINHSSKKISDIINMIDSIAFQTNILALNAAVESARAGEQGRGFAVVASEVRNLAQRSANAAKEINALITDSVVQVEQGSLLVDETGETMVQIISAIQQVTNIVSEISISSVEQSSGVKQVGQAITQIDTVTQRNAALVEESAAAADNLKNQAHKLVETVALFQVMRSAS</sequence>
<dbReference type="SUPFAM" id="SSF58104">
    <property type="entry name" value="Methyl-accepting chemotaxis protein (MCP) signaling domain"/>
    <property type="match status" value="1"/>
</dbReference>
<keyword evidence="7" id="KW-1133">Transmembrane helix</keyword>
<protein>
    <submittedName>
        <fullName evidence="9">Cellobiose phosphorylase</fullName>
    </submittedName>
</protein>
<evidence type="ECO:0000313" key="9">
    <source>
        <dbReference type="EMBL" id="AXF75777.1"/>
    </source>
</evidence>
<dbReference type="AlphaFoldDB" id="A0A345CQR0"/>
<keyword evidence="3" id="KW-0145">Chemotaxis</keyword>
<organism evidence="9 10">
    <name type="scientific">Erwinia tracheiphila</name>
    <dbReference type="NCBI Taxonomy" id="65700"/>
    <lineage>
        <taxon>Bacteria</taxon>
        <taxon>Pseudomonadati</taxon>
        <taxon>Pseudomonadota</taxon>
        <taxon>Gammaproteobacteria</taxon>
        <taxon>Enterobacterales</taxon>
        <taxon>Erwiniaceae</taxon>
        <taxon>Erwinia</taxon>
    </lineage>
</organism>
<evidence type="ECO:0000256" key="2">
    <source>
        <dbReference type="ARBA" id="ARBA00022481"/>
    </source>
</evidence>
<dbReference type="InterPro" id="IPR004089">
    <property type="entry name" value="MCPsignal_dom"/>
</dbReference>